<keyword evidence="1" id="KW-0472">Membrane</keyword>
<proteinExistence type="predicted"/>
<dbReference type="PANTHER" id="PTHR38731">
    <property type="entry name" value="LIPL45-RELATED LIPOPROTEIN-RELATED"/>
    <property type="match status" value="1"/>
</dbReference>
<evidence type="ECO:0000313" key="4">
    <source>
        <dbReference type="Proteomes" id="UP000297855"/>
    </source>
</evidence>
<organism evidence="3 4">
    <name type="scientific">Leptospira fluminis</name>
    <dbReference type="NCBI Taxonomy" id="2484979"/>
    <lineage>
        <taxon>Bacteria</taxon>
        <taxon>Pseudomonadati</taxon>
        <taxon>Spirochaetota</taxon>
        <taxon>Spirochaetia</taxon>
        <taxon>Leptospirales</taxon>
        <taxon>Leptospiraceae</taxon>
        <taxon>Leptospira</taxon>
    </lineage>
</organism>
<keyword evidence="1" id="KW-0812">Transmembrane</keyword>
<feature type="domain" description="FecR protein" evidence="2">
    <location>
        <begin position="132"/>
        <end position="222"/>
    </location>
</feature>
<dbReference type="Proteomes" id="UP000297855">
    <property type="component" value="Unassembled WGS sequence"/>
</dbReference>
<name>A0A4R9GQH9_9LEPT</name>
<dbReference type="OrthoDB" id="319159at2"/>
<sequence length="342" mass="38417">MNEEQENKIKEAIEGKSNEFSGPIESLHSLIGKSWPVPDSDRPSFEDLYEKAVRSRVIPLNRRVWLGLAAALVLIAPILYVFKFGTSTHPTLSKSSILVTKITGKVYLSATGSTDRLILNEGETVGKGQILLTDKDSSVFLSVSKGEGILLGSATRFEVLNDPKKSFYLHSGSAFTHLHKNLKKEDFRIFTSNGLIEVRGTKFSVSEIAGTETQVSVLEGRVATIRKEGGDSGEQVLEPGQRIRLSNKGFQRSFLSSSELAELETEFQRLKVEDIPRDPNRSFSDREELFKEFQRLERVIMTDKTSLEGVIIDMDGEFMYLQTLEKEIRIPRDSVEEVIQVR</sequence>
<dbReference type="Pfam" id="PF04773">
    <property type="entry name" value="FecR"/>
    <property type="match status" value="1"/>
</dbReference>
<comment type="caution">
    <text evidence="3">The sequence shown here is derived from an EMBL/GenBank/DDBJ whole genome shotgun (WGS) entry which is preliminary data.</text>
</comment>
<keyword evidence="4" id="KW-1185">Reference proteome</keyword>
<reference evidence="3" key="1">
    <citation type="journal article" date="2019" name="PLoS Negl. Trop. Dis.">
        <title>Revisiting the worldwide diversity of Leptospira species in the environment.</title>
        <authorList>
            <person name="Vincent A.T."/>
            <person name="Schiettekatte O."/>
            <person name="Bourhy P."/>
            <person name="Veyrier F.J."/>
            <person name="Picardeau M."/>
        </authorList>
    </citation>
    <scope>NUCLEOTIDE SEQUENCE [LARGE SCALE GENOMIC DNA]</scope>
    <source>
        <strain evidence="3">SCS5</strain>
    </source>
</reference>
<keyword evidence="1" id="KW-1133">Transmembrane helix</keyword>
<dbReference type="EMBL" id="RQEV01000007">
    <property type="protein sequence ID" value="TGK19954.1"/>
    <property type="molecule type" value="Genomic_DNA"/>
</dbReference>
<protein>
    <submittedName>
        <fullName evidence="3">Transcriptional regulator</fullName>
    </submittedName>
</protein>
<feature type="transmembrane region" description="Helical" evidence="1">
    <location>
        <begin position="64"/>
        <end position="82"/>
    </location>
</feature>
<dbReference type="InterPro" id="IPR006860">
    <property type="entry name" value="FecR"/>
</dbReference>
<accession>A0A4R9GQH9</accession>
<gene>
    <name evidence="3" type="ORF">EHO61_05405</name>
</gene>
<dbReference type="Gene3D" id="2.60.120.1440">
    <property type="match status" value="1"/>
</dbReference>
<evidence type="ECO:0000256" key="1">
    <source>
        <dbReference type="SAM" id="Phobius"/>
    </source>
</evidence>
<dbReference type="AlphaFoldDB" id="A0A4R9GQH9"/>
<dbReference type="RefSeq" id="WP_135812624.1">
    <property type="nucleotide sequence ID" value="NZ_RQEV01000007.1"/>
</dbReference>
<evidence type="ECO:0000259" key="2">
    <source>
        <dbReference type="Pfam" id="PF04773"/>
    </source>
</evidence>
<evidence type="ECO:0000313" key="3">
    <source>
        <dbReference type="EMBL" id="TGK19954.1"/>
    </source>
</evidence>